<accession>A0A2P4XVJ1</accession>
<keyword evidence="1" id="KW-0695">RNA-directed DNA polymerase</keyword>
<dbReference type="SUPFAM" id="SSF56672">
    <property type="entry name" value="DNA/RNA polymerases"/>
    <property type="match status" value="1"/>
</dbReference>
<dbReference type="Gene3D" id="3.30.70.270">
    <property type="match status" value="1"/>
</dbReference>
<organism evidence="1 2">
    <name type="scientific">Phytophthora palmivora</name>
    <dbReference type="NCBI Taxonomy" id="4796"/>
    <lineage>
        <taxon>Eukaryota</taxon>
        <taxon>Sar</taxon>
        <taxon>Stramenopiles</taxon>
        <taxon>Oomycota</taxon>
        <taxon>Peronosporomycetes</taxon>
        <taxon>Peronosporales</taxon>
        <taxon>Peronosporaceae</taxon>
        <taxon>Phytophthora</taxon>
    </lineage>
</organism>
<dbReference type="Gene3D" id="3.10.10.10">
    <property type="entry name" value="HIV Type 1 Reverse Transcriptase, subunit A, domain 1"/>
    <property type="match status" value="1"/>
</dbReference>
<keyword evidence="1" id="KW-0548">Nucleotidyltransferase</keyword>
<dbReference type="EMBL" id="NCKW01007845">
    <property type="protein sequence ID" value="POM69573.1"/>
    <property type="molecule type" value="Genomic_DNA"/>
</dbReference>
<evidence type="ECO:0000313" key="1">
    <source>
        <dbReference type="EMBL" id="POM69573.1"/>
    </source>
</evidence>
<keyword evidence="2" id="KW-1185">Reference proteome</keyword>
<reference evidence="1 2" key="1">
    <citation type="journal article" date="2017" name="Genome Biol. Evol.">
        <title>Phytophthora megakarya and P. palmivora, closely related causal agents of cacao black pod rot, underwent increases in genome sizes and gene numbers by different mechanisms.</title>
        <authorList>
            <person name="Ali S.S."/>
            <person name="Shao J."/>
            <person name="Lary D.J."/>
            <person name="Kronmiller B."/>
            <person name="Shen D."/>
            <person name="Strem M.D."/>
            <person name="Amoako-Attah I."/>
            <person name="Akrofi A.Y."/>
            <person name="Begoude B.A."/>
            <person name="Ten Hoopen G.M."/>
            <person name="Coulibaly K."/>
            <person name="Kebe B.I."/>
            <person name="Melnick R.L."/>
            <person name="Guiltinan M.J."/>
            <person name="Tyler B.M."/>
            <person name="Meinhardt L.W."/>
            <person name="Bailey B.A."/>
        </authorList>
    </citation>
    <scope>NUCLEOTIDE SEQUENCE [LARGE SCALE GENOMIC DNA]</scope>
    <source>
        <strain evidence="2">sbr112.9</strain>
    </source>
</reference>
<comment type="caution">
    <text evidence="1">The sequence shown here is derived from an EMBL/GenBank/DDBJ whole genome shotgun (WGS) entry which is preliminary data.</text>
</comment>
<name>A0A2P4XVJ1_9STRA</name>
<dbReference type="GO" id="GO:0003964">
    <property type="term" value="F:RNA-directed DNA polymerase activity"/>
    <property type="evidence" value="ECO:0007669"/>
    <property type="project" value="UniProtKB-KW"/>
</dbReference>
<dbReference type="AlphaFoldDB" id="A0A2P4XVJ1"/>
<sequence length="86" mass="9196">MVPAQTPYPCKDVLLNNMSGCTLYSDLNLVDGYYQIPMRESDIPLTAVSTPSVASDATRAFECPSVVCEASDETIGCGLSQKDDEG</sequence>
<gene>
    <name evidence="1" type="ORF">PHPALM_14122</name>
</gene>
<dbReference type="InterPro" id="IPR043128">
    <property type="entry name" value="Rev_trsase/Diguanyl_cyclase"/>
</dbReference>
<evidence type="ECO:0000313" key="2">
    <source>
        <dbReference type="Proteomes" id="UP000237271"/>
    </source>
</evidence>
<proteinExistence type="predicted"/>
<protein>
    <submittedName>
        <fullName evidence="1">Reverse transcriptase</fullName>
    </submittedName>
</protein>
<dbReference type="OrthoDB" id="6932368at2759"/>
<keyword evidence="1" id="KW-0808">Transferase</keyword>
<dbReference type="InterPro" id="IPR043502">
    <property type="entry name" value="DNA/RNA_pol_sf"/>
</dbReference>
<dbReference type="Proteomes" id="UP000237271">
    <property type="component" value="Unassembled WGS sequence"/>
</dbReference>